<keyword evidence="4" id="KW-1185">Reference proteome</keyword>
<feature type="domain" description="Polysaccharide biosynthesis" evidence="2">
    <location>
        <begin position="16"/>
        <end position="146"/>
    </location>
</feature>
<evidence type="ECO:0000259" key="2">
    <source>
        <dbReference type="Pfam" id="PF04669"/>
    </source>
</evidence>
<feature type="coiled-coil region" evidence="1">
    <location>
        <begin position="141"/>
        <end position="168"/>
    </location>
</feature>
<dbReference type="Pfam" id="PF04669">
    <property type="entry name" value="PBDC1"/>
    <property type="match status" value="1"/>
</dbReference>
<sequence>MAGKFDPQNAQNLMEIEKQFAVKAVEQAQTYWNLLEKVPPRDLKLTKLDDEILNHTMEFFPEFAENDHAKLVRLDEDWMKSEEGKKRWRTFINAYEKKVKEFNFGCLIRTDARQEYGETNTIFVTRMQFYAIEIARNRLGLNDAAHEIAKAEAAKEAALKEKEAKKKGSK</sequence>
<name>A0A9P3UPZ7_LYOSH</name>
<dbReference type="InterPro" id="IPR021148">
    <property type="entry name" value="Polysacc_synth_dom"/>
</dbReference>
<comment type="caution">
    <text evidence="3">The sequence shown here is derived from an EMBL/GenBank/DDBJ whole genome shotgun (WGS) entry which is preliminary data.</text>
</comment>
<gene>
    <name evidence="3" type="primary">YPL225W</name>
    <name evidence="3" type="ORF">LshimejAT787_0701200</name>
</gene>
<dbReference type="PANTHER" id="PTHR13410:SF9">
    <property type="entry name" value="PROTEIN PBDC1"/>
    <property type="match status" value="1"/>
</dbReference>
<protein>
    <submittedName>
        <fullName evidence="3">DUF757-domain-containing protein</fullName>
    </submittedName>
</protein>
<dbReference type="Proteomes" id="UP001063166">
    <property type="component" value="Unassembled WGS sequence"/>
</dbReference>
<reference evidence="3" key="1">
    <citation type="submission" date="2022-07" db="EMBL/GenBank/DDBJ databases">
        <title>The genome of Lyophyllum shimeji provides insight into the initial evolution of ectomycorrhizal fungal genome.</title>
        <authorList>
            <person name="Kobayashi Y."/>
            <person name="Shibata T."/>
            <person name="Hirakawa H."/>
            <person name="Shigenobu S."/>
            <person name="Nishiyama T."/>
            <person name="Yamada A."/>
            <person name="Hasebe M."/>
            <person name="Kawaguchi M."/>
        </authorList>
    </citation>
    <scope>NUCLEOTIDE SEQUENCE</scope>
    <source>
        <strain evidence="3">AT787</strain>
    </source>
</reference>
<dbReference type="OrthoDB" id="10248897at2759"/>
<dbReference type="AlphaFoldDB" id="A0A9P3UPZ7"/>
<dbReference type="InterPro" id="IPR023139">
    <property type="entry name" value="PBDC1-like_dom_sf"/>
</dbReference>
<accession>A0A9P3UPZ7</accession>
<organism evidence="3 4">
    <name type="scientific">Lyophyllum shimeji</name>
    <name type="common">Hon-shimeji</name>
    <name type="synonym">Tricholoma shimeji</name>
    <dbReference type="NCBI Taxonomy" id="47721"/>
    <lineage>
        <taxon>Eukaryota</taxon>
        <taxon>Fungi</taxon>
        <taxon>Dikarya</taxon>
        <taxon>Basidiomycota</taxon>
        <taxon>Agaricomycotina</taxon>
        <taxon>Agaricomycetes</taxon>
        <taxon>Agaricomycetidae</taxon>
        <taxon>Agaricales</taxon>
        <taxon>Tricholomatineae</taxon>
        <taxon>Lyophyllaceae</taxon>
        <taxon>Lyophyllum</taxon>
    </lineage>
</organism>
<dbReference type="GO" id="GO:0005737">
    <property type="term" value="C:cytoplasm"/>
    <property type="evidence" value="ECO:0007669"/>
    <property type="project" value="TreeGrafter"/>
</dbReference>
<proteinExistence type="predicted"/>
<dbReference type="Gene3D" id="1.10.3560.10">
    <property type="entry name" value="yst0336 like domain"/>
    <property type="match status" value="1"/>
</dbReference>
<keyword evidence="1" id="KW-0175">Coiled coil</keyword>
<dbReference type="EMBL" id="BRPK01000007">
    <property type="protein sequence ID" value="GLB39610.1"/>
    <property type="molecule type" value="Genomic_DNA"/>
</dbReference>
<dbReference type="PANTHER" id="PTHR13410">
    <property type="entry name" value="PROTEIN PBDC1"/>
    <property type="match status" value="1"/>
</dbReference>
<dbReference type="InterPro" id="IPR008476">
    <property type="entry name" value="PBDC1_metazoa/fungi"/>
</dbReference>
<evidence type="ECO:0000313" key="3">
    <source>
        <dbReference type="EMBL" id="GLB39610.1"/>
    </source>
</evidence>
<evidence type="ECO:0000313" key="4">
    <source>
        <dbReference type="Proteomes" id="UP001063166"/>
    </source>
</evidence>
<evidence type="ECO:0000256" key="1">
    <source>
        <dbReference type="SAM" id="Coils"/>
    </source>
</evidence>